<dbReference type="AlphaFoldDB" id="A0A1V9Y6H7"/>
<comment type="caution">
    <text evidence="2">The sequence shown here is derived from an EMBL/GenBank/DDBJ whole genome shotgun (WGS) entry which is preliminary data.</text>
</comment>
<dbReference type="Pfam" id="PF04749">
    <property type="entry name" value="PLAC8"/>
    <property type="match status" value="1"/>
</dbReference>
<proteinExistence type="predicted"/>
<protein>
    <submittedName>
        <fullName evidence="2">PLAC8 family protein</fullName>
    </submittedName>
</protein>
<feature type="transmembrane region" description="Helical" evidence="1">
    <location>
        <begin position="75"/>
        <end position="98"/>
    </location>
</feature>
<keyword evidence="3" id="KW-1185">Reference proteome</keyword>
<keyword evidence="1" id="KW-0812">Transmembrane</keyword>
<keyword evidence="1" id="KW-1133">Transmembrane helix</keyword>
<evidence type="ECO:0000313" key="3">
    <source>
        <dbReference type="Proteomes" id="UP000243579"/>
    </source>
</evidence>
<dbReference type="OrthoDB" id="166822at2759"/>
<keyword evidence="1" id="KW-0472">Membrane</keyword>
<sequence>MNANTIEAQPKVSAAPAVGGMEVDSNGLVVGKWKAGILDCFADCVPNCCMAYWCPCISLAQTVHRIGLGTYSRTLAIFGVLYAATYISSVVAGQFATYYEGNVYNTKYSFFAYFSNVFAVGCAIGVMIVRGKLRQKLKIPGSCFQDCLCGFFCNCCSIAQMATQTDSYTTSSCNFGPKDTLPGYSMA</sequence>
<feature type="transmembrane region" description="Helical" evidence="1">
    <location>
        <begin position="110"/>
        <end position="129"/>
    </location>
</feature>
<name>A0A1V9Y6H7_ACHHY</name>
<reference evidence="2 3" key="1">
    <citation type="journal article" date="2014" name="Genome Biol. Evol.">
        <title>The secreted proteins of Achlya hypogyna and Thraustotheca clavata identify the ancestral oomycete secretome and reveal gene acquisitions by horizontal gene transfer.</title>
        <authorList>
            <person name="Misner I."/>
            <person name="Blouin N."/>
            <person name="Leonard G."/>
            <person name="Richards T.A."/>
            <person name="Lane C.E."/>
        </authorList>
    </citation>
    <scope>NUCLEOTIDE SEQUENCE [LARGE SCALE GENOMIC DNA]</scope>
    <source>
        <strain evidence="2 3">ATCC 48635</strain>
    </source>
</reference>
<gene>
    <name evidence="2" type="ORF">ACHHYP_16500</name>
</gene>
<evidence type="ECO:0000256" key="1">
    <source>
        <dbReference type="SAM" id="Phobius"/>
    </source>
</evidence>
<organism evidence="2 3">
    <name type="scientific">Achlya hypogyna</name>
    <name type="common">Oomycete</name>
    <name type="synonym">Protoachlya hypogyna</name>
    <dbReference type="NCBI Taxonomy" id="1202772"/>
    <lineage>
        <taxon>Eukaryota</taxon>
        <taxon>Sar</taxon>
        <taxon>Stramenopiles</taxon>
        <taxon>Oomycota</taxon>
        <taxon>Saprolegniomycetes</taxon>
        <taxon>Saprolegniales</taxon>
        <taxon>Achlyaceae</taxon>
        <taxon>Achlya</taxon>
    </lineage>
</organism>
<dbReference type="InterPro" id="IPR006461">
    <property type="entry name" value="PLAC_motif_containing"/>
</dbReference>
<accession>A0A1V9Y6H7</accession>
<evidence type="ECO:0000313" key="2">
    <source>
        <dbReference type="EMBL" id="OQR81320.1"/>
    </source>
</evidence>
<dbReference type="Proteomes" id="UP000243579">
    <property type="component" value="Unassembled WGS sequence"/>
</dbReference>
<dbReference type="PANTHER" id="PTHR15907">
    <property type="entry name" value="DUF614 FAMILY PROTEIN-RELATED"/>
    <property type="match status" value="1"/>
</dbReference>
<dbReference type="EMBL" id="JNBR01002807">
    <property type="protein sequence ID" value="OQR81320.1"/>
    <property type="molecule type" value="Genomic_DNA"/>
</dbReference>
<dbReference type="NCBIfam" id="TIGR01571">
    <property type="entry name" value="A_thal_Cys_rich"/>
    <property type="match status" value="1"/>
</dbReference>